<dbReference type="InterPro" id="IPR025311">
    <property type="entry name" value="DUF4166"/>
</dbReference>
<dbReference type="AlphaFoldDB" id="A0A3B0SKG1"/>
<sequence>MFLQDRQSIQAHRTPASNNHGAINIPALLGPRSWARLPLAVRNRFAIPVRAGCTVTYHGTMHKVRASGIGKVLAWLARFAGSPVAHLTGTDVPCQVNLYHDTRRGGTVWERVYHFGAKTVYARTTKKAASDGTSLECFGSALGFGTGMTLDILEADTALHFVSRNFFIQLLGWRILLPEFLNPGQLVVTHRDLGDGAFQFLMTVTHPGLGEILFQDGTFHDPE</sequence>
<organism evidence="2">
    <name type="scientific">hydrothermal vent metagenome</name>
    <dbReference type="NCBI Taxonomy" id="652676"/>
    <lineage>
        <taxon>unclassified sequences</taxon>
        <taxon>metagenomes</taxon>
        <taxon>ecological metagenomes</taxon>
    </lineage>
</organism>
<reference evidence="2" key="1">
    <citation type="submission" date="2018-06" db="EMBL/GenBank/DDBJ databases">
        <authorList>
            <person name="Zhirakovskaya E."/>
        </authorList>
    </citation>
    <scope>NUCLEOTIDE SEQUENCE</scope>
</reference>
<name>A0A3B0SKG1_9ZZZZ</name>
<proteinExistence type="predicted"/>
<dbReference type="EMBL" id="UOEC01000184">
    <property type="protein sequence ID" value="VAW01229.1"/>
    <property type="molecule type" value="Genomic_DNA"/>
</dbReference>
<gene>
    <name evidence="2" type="ORF">MNBD_ALPHA08-2371</name>
</gene>
<dbReference type="Pfam" id="PF13761">
    <property type="entry name" value="DUF4166"/>
    <property type="match status" value="1"/>
</dbReference>
<protein>
    <recommendedName>
        <fullName evidence="1">DUF4166 domain-containing protein</fullName>
    </recommendedName>
</protein>
<feature type="domain" description="DUF4166" evidence="1">
    <location>
        <begin position="37"/>
        <end position="219"/>
    </location>
</feature>
<evidence type="ECO:0000259" key="1">
    <source>
        <dbReference type="Pfam" id="PF13761"/>
    </source>
</evidence>
<accession>A0A3B0SKG1</accession>
<evidence type="ECO:0000313" key="2">
    <source>
        <dbReference type="EMBL" id="VAW01229.1"/>
    </source>
</evidence>